<dbReference type="EMBL" id="CP126116">
    <property type="protein sequence ID" value="WHZ58762.1"/>
    <property type="molecule type" value="Genomic_DNA"/>
</dbReference>
<evidence type="ECO:0000313" key="2">
    <source>
        <dbReference type="Proteomes" id="UP001226091"/>
    </source>
</evidence>
<sequence length="298" mass="32862">MELTAVFDIGGTSVKSAVMNSDGKVIESNVHQTPPQGNNEIFTMLIDQTEEYKQKYSVKGIALSVPGAVDVQTGNVFFAGAVTDLQNKRVKEELKSLKLPIELENDANCAALAEKWKGNAIANNHFVVLTVGTGIGGSIFINNELYRGRQGMAGEFGLMCLQITEKLPLLMETATLSRLGSTWNLIDRVNNRLHQAYTGEEIFDLYQKKNQVITEEVEAFFTALAVGTVNIIHSLAPEKILFGGGVSSQEAFISLLKDKIGLIRPEALELTNIDHCRYFNQSGLLGALYHYHRQRNIV</sequence>
<evidence type="ECO:0000313" key="1">
    <source>
        <dbReference type="EMBL" id="WHZ58762.1"/>
    </source>
</evidence>
<name>A0ACD4RE45_9BACI</name>
<reference evidence="2" key="1">
    <citation type="journal article" date="2025" name="Aquaculture">
        <title>Assessment of the bioflocculant production and safety properties of Metabacillus hrfriensis sp. nov. based on phenotypic and whole-genome sequencing analysis.</title>
        <authorList>
            <person name="Zhang R."/>
            <person name="Zhao Z."/>
            <person name="Luo L."/>
            <person name="Wang S."/>
            <person name="Guo K."/>
            <person name="Xu W."/>
        </authorList>
    </citation>
    <scope>NUCLEOTIDE SEQUENCE [LARGE SCALE GENOMIC DNA]</scope>
    <source>
        <strain evidence="2">CT-WN-B3</strain>
    </source>
</reference>
<keyword evidence="2" id="KW-1185">Reference proteome</keyword>
<protein>
    <submittedName>
        <fullName evidence="1">ROK family protein</fullName>
    </submittedName>
</protein>
<organism evidence="1 2">
    <name type="scientific">Metabacillus hrfriensis</name>
    <dbReference type="NCBI Taxonomy" id="3048891"/>
    <lineage>
        <taxon>Bacteria</taxon>
        <taxon>Bacillati</taxon>
        <taxon>Bacillota</taxon>
        <taxon>Bacilli</taxon>
        <taxon>Bacillales</taxon>
        <taxon>Bacillaceae</taxon>
        <taxon>Metabacillus</taxon>
    </lineage>
</organism>
<dbReference type="Proteomes" id="UP001226091">
    <property type="component" value="Chromosome"/>
</dbReference>
<gene>
    <name evidence="1" type="ORF">QLQ22_05320</name>
</gene>
<proteinExistence type="predicted"/>
<accession>A0ACD4RE45</accession>